<dbReference type="Proteomes" id="UP000315369">
    <property type="component" value="Unassembled WGS sequence"/>
</dbReference>
<protein>
    <recommendedName>
        <fullName evidence="4">Lipoprotein</fullName>
    </recommendedName>
</protein>
<gene>
    <name evidence="2" type="ORF">FJV41_01060</name>
</gene>
<organism evidence="2 3">
    <name type="scientific">Myxococcus llanfairpwllgwyngyllgogerychwyrndrobwllllantysiliogogogochensis</name>
    <dbReference type="NCBI Taxonomy" id="2590453"/>
    <lineage>
        <taxon>Bacteria</taxon>
        <taxon>Pseudomonadati</taxon>
        <taxon>Myxococcota</taxon>
        <taxon>Myxococcia</taxon>
        <taxon>Myxococcales</taxon>
        <taxon>Cystobacterineae</taxon>
        <taxon>Myxococcaceae</taxon>
        <taxon>Myxococcus</taxon>
    </lineage>
</organism>
<dbReference type="EMBL" id="VIFM01000003">
    <property type="protein sequence ID" value="TQF17769.1"/>
    <property type="molecule type" value="Genomic_DNA"/>
</dbReference>
<sequence length="212" mass="21699">MKNMNKWMMCLVLVGAVTGCRTMGSRPTPSPCPEPGPMPKTPKVQPLPPNAQLPEGATQMVVGLCPRTGKFLALGVNPGGKTFAYAVSGDRASSDAFFANVRRKGIPTTTFTAPVRVRSGGSVGTDAVDAGSNPQQGNQGGGEEQSAPPPYDPCTNQSDEIGDKPPPDPTDEGGAVPDGFAALAWRTANAVDDTSDPSPAATAPPAGTTVPR</sequence>
<evidence type="ECO:0000313" key="3">
    <source>
        <dbReference type="Proteomes" id="UP000315369"/>
    </source>
</evidence>
<keyword evidence="3" id="KW-1185">Reference proteome</keyword>
<evidence type="ECO:0000313" key="2">
    <source>
        <dbReference type="EMBL" id="TQF17769.1"/>
    </source>
</evidence>
<proteinExistence type="predicted"/>
<dbReference type="AlphaFoldDB" id="A0A540X9A0"/>
<accession>A0A540X9A0</accession>
<name>A0A540X9A0_9BACT</name>
<reference evidence="2 3" key="1">
    <citation type="submission" date="2019-06" db="EMBL/GenBank/DDBJ databases">
        <authorList>
            <person name="Livingstone P."/>
            <person name="Whitworth D."/>
        </authorList>
    </citation>
    <scope>NUCLEOTIDE SEQUENCE [LARGE SCALE GENOMIC DNA]</scope>
    <source>
        <strain evidence="2 3">AM401</strain>
    </source>
</reference>
<comment type="caution">
    <text evidence="2">The sequence shown here is derived from an EMBL/GenBank/DDBJ whole genome shotgun (WGS) entry which is preliminary data.</text>
</comment>
<dbReference type="PROSITE" id="PS51257">
    <property type="entry name" value="PROKAR_LIPOPROTEIN"/>
    <property type="match status" value="1"/>
</dbReference>
<evidence type="ECO:0008006" key="4">
    <source>
        <dbReference type="Google" id="ProtNLM"/>
    </source>
</evidence>
<dbReference type="RefSeq" id="WP_141640490.1">
    <property type="nucleotide sequence ID" value="NZ_VIFM01000003.1"/>
</dbReference>
<feature type="compositionally biased region" description="Low complexity" evidence="1">
    <location>
        <begin position="196"/>
        <end position="212"/>
    </location>
</feature>
<feature type="region of interest" description="Disordered" evidence="1">
    <location>
        <begin position="112"/>
        <end position="212"/>
    </location>
</feature>
<dbReference type="OrthoDB" id="9939809at2"/>
<evidence type="ECO:0000256" key="1">
    <source>
        <dbReference type="SAM" id="MobiDB-lite"/>
    </source>
</evidence>